<sequence>MEFLNKKFEQLTNLELYEIYKNRQEVFISEQNCAYNDIDAIDLRANHLFFKENNELIAYLRIFENEDRVQIGRVLVKKEYRGLKIATILMKKALDFIQDNTVLNKKQIYLSAQTYAINLYKSVGFEISGNPYLEDDIEHIDMFWKGN</sequence>
<feature type="domain" description="N-acetyltransferase" evidence="1">
    <location>
        <begin position="6"/>
        <end position="147"/>
    </location>
</feature>
<dbReference type="RefSeq" id="WP_205498195.1">
    <property type="nucleotide sequence ID" value="NZ_CP148066.1"/>
</dbReference>
<keyword evidence="3" id="KW-1185">Reference proteome</keyword>
<dbReference type="GO" id="GO:0016746">
    <property type="term" value="F:acyltransferase activity"/>
    <property type="evidence" value="ECO:0007669"/>
    <property type="project" value="UniProtKB-KW"/>
</dbReference>
<dbReference type="Pfam" id="PF13673">
    <property type="entry name" value="Acetyltransf_10"/>
    <property type="match status" value="1"/>
</dbReference>
<dbReference type="Proteomes" id="UP001460679">
    <property type="component" value="Chromosome"/>
</dbReference>
<organism evidence="2 3">
    <name type="scientific">[Mycoplasma] gypis</name>
    <dbReference type="NCBI Taxonomy" id="92404"/>
    <lineage>
        <taxon>Bacteria</taxon>
        <taxon>Bacillati</taxon>
        <taxon>Mycoplasmatota</taxon>
        <taxon>Mycoplasmoidales</taxon>
        <taxon>Metamycoplasmataceae</taxon>
        <taxon>Metamycoplasma</taxon>
    </lineage>
</organism>
<name>A0ABZ2RU43_9BACT</name>
<dbReference type="SUPFAM" id="SSF55729">
    <property type="entry name" value="Acyl-CoA N-acyltransferases (Nat)"/>
    <property type="match status" value="1"/>
</dbReference>
<protein>
    <submittedName>
        <fullName evidence="2">GNAT family N-acetyltransferase</fullName>
        <ecNumber evidence="2">2.3.1.-</ecNumber>
    </submittedName>
</protein>
<dbReference type="CDD" id="cd04301">
    <property type="entry name" value="NAT_SF"/>
    <property type="match status" value="1"/>
</dbReference>
<dbReference type="PROSITE" id="PS51186">
    <property type="entry name" value="GNAT"/>
    <property type="match status" value="1"/>
</dbReference>
<reference evidence="2" key="1">
    <citation type="submission" date="2024-03" db="EMBL/GenBank/DDBJ databases">
        <title>Complete genome sequence of Mycoplasma gypis type strain B1/T1.</title>
        <authorList>
            <person name="Spergser J."/>
        </authorList>
    </citation>
    <scope>NUCLEOTIDE SEQUENCE [LARGE SCALE GENOMIC DNA]</scope>
    <source>
        <strain evidence="2">B1/T1</strain>
    </source>
</reference>
<dbReference type="InterPro" id="IPR016181">
    <property type="entry name" value="Acyl_CoA_acyltransferase"/>
</dbReference>
<proteinExistence type="predicted"/>
<evidence type="ECO:0000259" key="1">
    <source>
        <dbReference type="PROSITE" id="PS51186"/>
    </source>
</evidence>
<gene>
    <name evidence="2" type="ORF">WG616_02675</name>
</gene>
<keyword evidence="2" id="KW-0012">Acyltransferase</keyword>
<accession>A0ABZ2RU43</accession>
<dbReference type="InterPro" id="IPR000182">
    <property type="entry name" value="GNAT_dom"/>
</dbReference>
<dbReference type="EMBL" id="CP148066">
    <property type="protein sequence ID" value="WXL28251.1"/>
    <property type="molecule type" value="Genomic_DNA"/>
</dbReference>
<dbReference type="EC" id="2.3.1.-" evidence="2"/>
<keyword evidence="2" id="KW-0808">Transferase</keyword>
<dbReference type="Gene3D" id="3.40.630.30">
    <property type="match status" value="1"/>
</dbReference>
<evidence type="ECO:0000313" key="2">
    <source>
        <dbReference type="EMBL" id="WXL28251.1"/>
    </source>
</evidence>
<evidence type="ECO:0000313" key="3">
    <source>
        <dbReference type="Proteomes" id="UP001460679"/>
    </source>
</evidence>